<comment type="subcellular location">
    <subcellularLocation>
        <location evidence="5">Cell membrane</location>
        <topology evidence="5">Multi-pass membrane protein</topology>
    </subcellularLocation>
    <subcellularLocation>
        <location evidence="1">Endomembrane system</location>
        <topology evidence="1">Multi-pass membrane protein</topology>
    </subcellularLocation>
    <subcellularLocation>
        <location evidence="6">Membrane</location>
        <topology evidence="6">Multi-pass membrane protein</topology>
    </subcellularLocation>
</comment>
<feature type="transmembrane region" description="Helical" evidence="5">
    <location>
        <begin position="112"/>
        <end position="130"/>
    </location>
</feature>
<dbReference type="HAMAP" id="MF_00445">
    <property type="entry name" value="NDH1_NuoN_1"/>
    <property type="match status" value="1"/>
</dbReference>
<evidence type="ECO:0000256" key="2">
    <source>
        <dbReference type="ARBA" id="ARBA00022692"/>
    </source>
</evidence>
<dbReference type="EC" id="7.1.1.-" evidence="5"/>
<evidence type="ECO:0000256" key="6">
    <source>
        <dbReference type="RuleBase" id="RU000320"/>
    </source>
</evidence>
<organism evidence="8 9">
    <name type="scientific">Moraxella nonliquefaciens</name>
    <dbReference type="NCBI Taxonomy" id="478"/>
    <lineage>
        <taxon>Bacteria</taxon>
        <taxon>Pseudomonadati</taxon>
        <taxon>Pseudomonadota</taxon>
        <taxon>Gammaproteobacteria</taxon>
        <taxon>Moraxellales</taxon>
        <taxon>Moraxellaceae</taxon>
        <taxon>Moraxella</taxon>
    </lineage>
</organism>
<dbReference type="OrthoDB" id="9768329at2"/>
<dbReference type="GO" id="GO:0050136">
    <property type="term" value="F:NADH dehydrogenase (quinone) (non-electrogenic) activity"/>
    <property type="evidence" value="ECO:0007669"/>
    <property type="project" value="UniProtKB-UniRule"/>
</dbReference>
<keyword evidence="4 5" id="KW-0472">Membrane</keyword>
<dbReference type="GO" id="GO:0048038">
    <property type="term" value="F:quinone binding"/>
    <property type="evidence" value="ECO:0007669"/>
    <property type="project" value="UniProtKB-KW"/>
</dbReference>
<feature type="transmembrane region" description="Helical" evidence="5">
    <location>
        <begin position="305"/>
        <end position="328"/>
    </location>
</feature>
<dbReference type="EMBL" id="LZDN01000019">
    <property type="protein sequence ID" value="OBX50247.1"/>
    <property type="molecule type" value="Genomic_DNA"/>
</dbReference>
<feature type="transmembrane region" description="Helical" evidence="5">
    <location>
        <begin position="471"/>
        <end position="489"/>
    </location>
</feature>
<sequence length="503" mass="53448">MNLSIKFSSLLPLLPAMILAMAVLLVMLAIAIKRLHGLIVGLAALGLNGALLVLLLQFFGVLPAYVNGGNVMGLFLVDGFALFNSLIIIVSALACVTLSYRYFQSFNNNKEELYLLLLISTLGAVLMTSSHHLASFFVSLELLSVPMYGMLSFAYLKQKSLESGLKYLILSATASATLLMGMALIFAATGELGFTHLGEALMAGFGILPLFVVGAVMMVAAVAFKLSLAPFHAWAGDVYQGSPAPVTAFLASVGKVAVVALTVRFLLTSAAPAISAIDAILVAIVGVSIMAGNLLALTQTNLKRLLAFSSVAHMGYVLIPLIATGATADADSVISMYMLIYALSSVGAFGVIVLMTGAYGETDRNRATQEIEDEADSMAVYQGLFWRRPVLTAVLTVMILSMAGMPLTAGFITKMQVLFAAIQGGRFGLAFMVILGSAIGLYYYLKVLLIMFKRPMTIVPFDVPNDWRVKAGGLVLILITAFIFVMGILPNTLFKMASLAILG</sequence>
<protein>
    <recommendedName>
        <fullName evidence="5">NADH-quinone oxidoreductase subunit N</fullName>
        <ecNumber evidence="5">7.1.1.-</ecNumber>
    </recommendedName>
    <alternativeName>
        <fullName evidence="5">NADH dehydrogenase I subunit N</fullName>
    </alternativeName>
    <alternativeName>
        <fullName evidence="5">NDH-1 subunit N</fullName>
    </alternativeName>
</protein>
<feature type="transmembrane region" description="Helical" evidence="5">
    <location>
        <begin position="136"/>
        <end position="156"/>
    </location>
</feature>
<feature type="domain" description="NADH:quinone oxidoreductase/Mrp antiporter transmembrane" evidence="7">
    <location>
        <begin position="130"/>
        <end position="439"/>
    </location>
</feature>
<proteinExistence type="inferred from homology"/>
<dbReference type="RefSeq" id="WP_066893418.1">
    <property type="nucleotide sequence ID" value="NZ_LZDN01000019.1"/>
</dbReference>
<feature type="transmembrane region" description="Helical" evidence="5">
    <location>
        <begin position="39"/>
        <end position="60"/>
    </location>
</feature>
<evidence type="ECO:0000313" key="9">
    <source>
        <dbReference type="Proteomes" id="UP000092671"/>
    </source>
</evidence>
<feature type="transmembrane region" description="Helical" evidence="5">
    <location>
        <begin position="334"/>
        <end position="359"/>
    </location>
</feature>
<name>A0A1B8PIX3_MORNO</name>
<dbReference type="PANTHER" id="PTHR22773">
    <property type="entry name" value="NADH DEHYDROGENASE"/>
    <property type="match status" value="1"/>
</dbReference>
<keyword evidence="5" id="KW-0520">NAD</keyword>
<feature type="transmembrane region" description="Helical" evidence="5">
    <location>
        <begin position="245"/>
        <end position="267"/>
    </location>
</feature>
<evidence type="ECO:0000256" key="4">
    <source>
        <dbReference type="ARBA" id="ARBA00023136"/>
    </source>
</evidence>
<evidence type="ECO:0000256" key="3">
    <source>
        <dbReference type="ARBA" id="ARBA00022989"/>
    </source>
</evidence>
<feature type="transmembrane region" description="Helical" evidence="5">
    <location>
        <begin position="12"/>
        <end position="32"/>
    </location>
</feature>
<dbReference type="AlphaFoldDB" id="A0A1B8PIX3"/>
<keyword evidence="5 8" id="KW-0830">Ubiquinone</keyword>
<evidence type="ECO:0000259" key="7">
    <source>
        <dbReference type="Pfam" id="PF00361"/>
    </source>
</evidence>
<dbReference type="GO" id="GO:0008137">
    <property type="term" value="F:NADH dehydrogenase (ubiquinone) activity"/>
    <property type="evidence" value="ECO:0007669"/>
    <property type="project" value="InterPro"/>
</dbReference>
<dbReference type="GO" id="GO:0012505">
    <property type="term" value="C:endomembrane system"/>
    <property type="evidence" value="ECO:0007669"/>
    <property type="project" value="UniProtKB-SubCell"/>
</dbReference>
<feature type="transmembrane region" description="Helical" evidence="5">
    <location>
        <begin position="168"/>
        <end position="188"/>
    </location>
</feature>
<comment type="catalytic activity">
    <reaction evidence="5">
        <text>a quinone + NADH + 5 H(+)(in) = a quinol + NAD(+) + 4 H(+)(out)</text>
        <dbReference type="Rhea" id="RHEA:57888"/>
        <dbReference type="ChEBI" id="CHEBI:15378"/>
        <dbReference type="ChEBI" id="CHEBI:24646"/>
        <dbReference type="ChEBI" id="CHEBI:57540"/>
        <dbReference type="ChEBI" id="CHEBI:57945"/>
        <dbReference type="ChEBI" id="CHEBI:132124"/>
    </reaction>
</comment>
<dbReference type="Proteomes" id="UP000092671">
    <property type="component" value="Unassembled WGS sequence"/>
</dbReference>
<comment type="subunit">
    <text evidence="5">NDH-1 is composed of 14 different subunits. Subunits NuoA, H, J, K, L, M, N constitute the membrane sector of the complex.</text>
</comment>
<evidence type="ECO:0000313" key="8">
    <source>
        <dbReference type="EMBL" id="OBX50247.1"/>
    </source>
</evidence>
<feature type="transmembrane region" description="Helical" evidence="5">
    <location>
        <begin position="424"/>
        <end position="445"/>
    </location>
</feature>
<feature type="transmembrane region" description="Helical" evidence="5">
    <location>
        <begin position="80"/>
        <end position="100"/>
    </location>
</feature>
<feature type="transmembrane region" description="Helical" evidence="5">
    <location>
        <begin position="273"/>
        <end position="298"/>
    </location>
</feature>
<dbReference type="Pfam" id="PF00361">
    <property type="entry name" value="Proton_antipo_M"/>
    <property type="match status" value="1"/>
</dbReference>
<evidence type="ECO:0000256" key="1">
    <source>
        <dbReference type="ARBA" id="ARBA00004127"/>
    </source>
</evidence>
<keyword evidence="3 5" id="KW-1133">Transmembrane helix</keyword>
<comment type="similarity">
    <text evidence="5">Belongs to the complex I subunit 2 family.</text>
</comment>
<keyword evidence="5" id="KW-1278">Translocase</keyword>
<reference evidence="8 9" key="1">
    <citation type="submission" date="2016-06" db="EMBL/GenBank/DDBJ databases">
        <title>Draft genome of Moraxella nonliquefaciens CCUG 60284.</title>
        <authorList>
            <person name="Salva-Serra F."/>
            <person name="Engstrom-Jakobsson H."/>
            <person name="Thorell K."/>
            <person name="Gonzales-Siles L."/>
            <person name="Karlsson R."/>
            <person name="Boulund F."/>
            <person name="Engstrand L."/>
            <person name="Kristiansson E."/>
            <person name="Moore E."/>
        </authorList>
    </citation>
    <scope>NUCLEOTIDE SEQUENCE [LARGE SCALE GENOMIC DNA]</scope>
    <source>
        <strain evidence="8 9">CCUG 60284</strain>
    </source>
</reference>
<keyword evidence="5" id="KW-0813">Transport</keyword>
<dbReference type="GO" id="GO:0042773">
    <property type="term" value="P:ATP synthesis coupled electron transport"/>
    <property type="evidence" value="ECO:0007669"/>
    <property type="project" value="InterPro"/>
</dbReference>
<comment type="caution">
    <text evidence="8">The sequence shown here is derived from an EMBL/GenBank/DDBJ whole genome shotgun (WGS) entry which is preliminary data.</text>
</comment>
<dbReference type="InterPro" id="IPR001750">
    <property type="entry name" value="ND/Mrp_TM"/>
</dbReference>
<evidence type="ECO:0000256" key="5">
    <source>
        <dbReference type="HAMAP-Rule" id="MF_00445"/>
    </source>
</evidence>
<comment type="function">
    <text evidence="5">NDH-1 shuttles electrons from NADH, via FMN and iron-sulfur (Fe-S) centers, to quinones in the respiratory chain. The immediate electron acceptor for the enzyme in this species is believed to be ubiquinone. Couples the redox reaction to proton translocation (for every two electrons transferred, four hydrogen ions are translocated across the cytoplasmic membrane), and thus conserves the redox energy in a proton gradient.</text>
</comment>
<gene>
    <name evidence="5" type="primary">nuoN</name>
    <name evidence="8" type="ORF">A9Z60_09670</name>
</gene>
<keyword evidence="5" id="KW-0874">Quinone</keyword>
<keyword evidence="2 5" id="KW-0812">Transmembrane</keyword>
<dbReference type="InterPro" id="IPR010096">
    <property type="entry name" value="NADH-Q_OxRdtase_suN/2"/>
</dbReference>
<accession>A0A1B8PIX3</accession>
<feature type="transmembrane region" description="Helical" evidence="5">
    <location>
        <begin position="390"/>
        <end position="412"/>
    </location>
</feature>
<keyword evidence="5" id="KW-1003">Cell membrane</keyword>
<dbReference type="GO" id="GO:0005886">
    <property type="term" value="C:plasma membrane"/>
    <property type="evidence" value="ECO:0007669"/>
    <property type="project" value="UniProtKB-SubCell"/>
</dbReference>
<dbReference type="NCBIfam" id="TIGR01770">
    <property type="entry name" value="NDH_I_N"/>
    <property type="match status" value="1"/>
</dbReference>
<feature type="transmembrane region" description="Helical" evidence="5">
    <location>
        <begin position="200"/>
        <end position="224"/>
    </location>
</feature>